<evidence type="ECO:0000256" key="8">
    <source>
        <dbReference type="ARBA" id="ARBA00048679"/>
    </source>
</evidence>
<evidence type="ECO:0000256" key="9">
    <source>
        <dbReference type="SAM" id="MobiDB-lite"/>
    </source>
</evidence>
<evidence type="ECO:0000313" key="12">
    <source>
        <dbReference type="Proteomes" id="UP001219567"/>
    </source>
</evidence>
<dbReference type="AlphaFoldDB" id="A0AAJ6CH05"/>
<keyword evidence="4" id="KW-0547">Nucleotide-binding</keyword>
<dbReference type="EC" id="2.7.11.1" evidence="1"/>
<dbReference type="PANTHER" id="PTHR24419:SF18">
    <property type="entry name" value="SERINE_THREONINE-PROTEIN KINASE HASPIN"/>
    <property type="match status" value="1"/>
</dbReference>
<dbReference type="GO" id="GO:0005737">
    <property type="term" value="C:cytoplasm"/>
    <property type="evidence" value="ECO:0007669"/>
    <property type="project" value="TreeGrafter"/>
</dbReference>
<evidence type="ECO:0000313" key="11">
    <source>
        <dbReference type="EMBL" id="WFC98248.1"/>
    </source>
</evidence>
<keyword evidence="5 11" id="KW-0418">Kinase</keyword>
<dbReference type="PANTHER" id="PTHR24419">
    <property type="entry name" value="INTERLEUKIN-1 RECEPTOR-ASSOCIATED KINASE"/>
    <property type="match status" value="1"/>
</dbReference>
<dbReference type="SUPFAM" id="SSF56112">
    <property type="entry name" value="Protein kinase-like (PK-like)"/>
    <property type="match status" value="1"/>
</dbReference>
<dbReference type="Proteomes" id="UP001219567">
    <property type="component" value="Chromosome 1"/>
</dbReference>
<protein>
    <recommendedName>
        <fullName evidence="1">non-specific serine/threonine protein kinase</fullName>
        <ecNumber evidence="1">2.7.11.1</ecNumber>
    </recommendedName>
</protein>
<dbReference type="Pfam" id="PF12330">
    <property type="entry name" value="Haspin_kinase"/>
    <property type="match status" value="1"/>
</dbReference>
<dbReference type="GO" id="GO:0000278">
    <property type="term" value="P:mitotic cell cycle"/>
    <property type="evidence" value="ECO:0007669"/>
    <property type="project" value="TreeGrafter"/>
</dbReference>
<sequence length="531" mass="59227">MSFLGSNTRRVNVYGRKGGTRIVTKDVENDSNVPPPSPPKSTGWGFFSPADLRSFVNSPRKALAQMSPKKKTSTDLVNKVKTTEIEKKQPVPRTPLASHENGNNSLDPVSASITAMRRLSLVEESGSLSAILEAAGQRTICSFDDCVEMLVGDGEIEKVAEASYSEVYRVTRGSLGSKGKSAVTVVKVIPLEGDTIVKGPAQSSLASVEREIRMTSALSSNTKGYAQFVQLQESHIVQGRYPPRLLQAWDRFKESSSRSENPRPDQLTATQRYALLCMNDAGTEWEYTTIDTWVERAALFWQVAYAISQAETDCSFEHRDLHLGNILVARIPPRRTTRSVSGQSSETTHSSLPDYLWQQYGPRAARIRATIIDYSLSRMKINGKIHAYDFNDPALFQGEGDSQYDVYRTMRALTVNQWSEFHPSTNVLWLHFILNRILASEPPPESSHKEEQEAYASLLLAEQLADDALRQLRASAPQRSISTRSKRRSIQHSPDAWKTRHELLRSPIYSASDLVKAVCDELTIDSSSLND</sequence>
<evidence type="ECO:0000256" key="2">
    <source>
        <dbReference type="ARBA" id="ARBA00022527"/>
    </source>
</evidence>
<evidence type="ECO:0000256" key="4">
    <source>
        <dbReference type="ARBA" id="ARBA00022741"/>
    </source>
</evidence>
<gene>
    <name evidence="11" type="ORF">MYAM1_000973</name>
</gene>
<dbReference type="PROSITE" id="PS50011">
    <property type="entry name" value="PROTEIN_KINASE_DOM"/>
    <property type="match status" value="1"/>
</dbReference>
<accession>A0AAJ6CH05</accession>
<dbReference type="InterPro" id="IPR011009">
    <property type="entry name" value="Kinase-like_dom_sf"/>
</dbReference>
<dbReference type="GO" id="GO:0005634">
    <property type="term" value="C:nucleus"/>
    <property type="evidence" value="ECO:0007669"/>
    <property type="project" value="TreeGrafter"/>
</dbReference>
<dbReference type="Gene3D" id="1.10.510.10">
    <property type="entry name" value="Transferase(Phosphotransferase) domain 1"/>
    <property type="match status" value="1"/>
</dbReference>
<dbReference type="SMART" id="SM01331">
    <property type="entry name" value="DUF3635"/>
    <property type="match status" value="1"/>
</dbReference>
<keyword evidence="2 11" id="KW-0723">Serine/threonine-protein kinase</keyword>
<dbReference type="GO" id="GO:0005524">
    <property type="term" value="F:ATP binding"/>
    <property type="evidence" value="ECO:0007669"/>
    <property type="project" value="UniProtKB-KW"/>
</dbReference>
<evidence type="ECO:0000256" key="5">
    <source>
        <dbReference type="ARBA" id="ARBA00022777"/>
    </source>
</evidence>
<feature type="region of interest" description="Disordered" evidence="9">
    <location>
        <begin position="475"/>
        <end position="495"/>
    </location>
</feature>
<evidence type="ECO:0000256" key="7">
    <source>
        <dbReference type="ARBA" id="ARBA00047899"/>
    </source>
</evidence>
<keyword evidence="6" id="KW-0067">ATP-binding</keyword>
<dbReference type="InterPro" id="IPR000719">
    <property type="entry name" value="Prot_kinase_dom"/>
</dbReference>
<evidence type="ECO:0000259" key="10">
    <source>
        <dbReference type="PROSITE" id="PS50011"/>
    </source>
</evidence>
<reference evidence="11 12" key="1">
    <citation type="submission" date="2023-03" db="EMBL/GenBank/DDBJ databases">
        <title>Mating type loci evolution in Malassezia.</title>
        <authorList>
            <person name="Coelho M.A."/>
        </authorList>
    </citation>
    <scope>NUCLEOTIDE SEQUENCE [LARGE SCALE GENOMIC DNA]</scope>
    <source>
        <strain evidence="11 12">CBS 9725</strain>
    </source>
</reference>
<feature type="region of interest" description="Disordered" evidence="9">
    <location>
        <begin position="63"/>
        <end position="108"/>
    </location>
</feature>
<dbReference type="GO" id="GO:0072354">
    <property type="term" value="F:histone H3T3 kinase activity"/>
    <property type="evidence" value="ECO:0007669"/>
    <property type="project" value="TreeGrafter"/>
</dbReference>
<dbReference type="GO" id="GO:0035556">
    <property type="term" value="P:intracellular signal transduction"/>
    <property type="evidence" value="ECO:0007669"/>
    <property type="project" value="TreeGrafter"/>
</dbReference>
<evidence type="ECO:0000256" key="3">
    <source>
        <dbReference type="ARBA" id="ARBA00022679"/>
    </source>
</evidence>
<evidence type="ECO:0000256" key="1">
    <source>
        <dbReference type="ARBA" id="ARBA00012513"/>
    </source>
</evidence>
<dbReference type="EMBL" id="CP119943">
    <property type="protein sequence ID" value="WFC98248.1"/>
    <property type="molecule type" value="Genomic_DNA"/>
</dbReference>
<comment type="catalytic activity">
    <reaction evidence="7">
        <text>L-threonyl-[protein] + ATP = O-phospho-L-threonyl-[protein] + ADP + H(+)</text>
        <dbReference type="Rhea" id="RHEA:46608"/>
        <dbReference type="Rhea" id="RHEA-COMP:11060"/>
        <dbReference type="Rhea" id="RHEA-COMP:11605"/>
        <dbReference type="ChEBI" id="CHEBI:15378"/>
        <dbReference type="ChEBI" id="CHEBI:30013"/>
        <dbReference type="ChEBI" id="CHEBI:30616"/>
        <dbReference type="ChEBI" id="CHEBI:61977"/>
        <dbReference type="ChEBI" id="CHEBI:456216"/>
        <dbReference type="EC" id="2.7.11.1"/>
    </reaction>
</comment>
<feature type="domain" description="Protein kinase" evidence="10">
    <location>
        <begin position="153"/>
        <end position="504"/>
    </location>
</feature>
<evidence type="ECO:0000256" key="6">
    <source>
        <dbReference type="ARBA" id="ARBA00022840"/>
    </source>
</evidence>
<organism evidence="11 12">
    <name type="scientific">Malassezia yamatoensis</name>
    <dbReference type="NCBI Taxonomy" id="253288"/>
    <lineage>
        <taxon>Eukaryota</taxon>
        <taxon>Fungi</taxon>
        <taxon>Dikarya</taxon>
        <taxon>Basidiomycota</taxon>
        <taxon>Ustilaginomycotina</taxon>
        <taxon>Malasseziomycetes</taxon>
        <taxon>Malasseziales</taxon>
        <taxon>Malasseziaceae</taxon>
        <taxon>Malassezia</taxon>
    </lineage>
</organism>
<feature type="region of interest" description="Disordered" evidence="9">
    <location>
        <begin position="22"/>
        <end position="43"/>
    </location>
</feature>
<proteinExistence type="predicted"/>
<dbReference type="Gene3D" id="3.30.200.20">
    <property type="entry name" value="Phosphorylase Kinase, domain 1"/>
    <property type="match status" value="1"/>
</dbReference>
<dbReference type="InterPro" id="IPR024604">
    <property type="entry name" value="GSG2_C"/>
</dbReference>
<name>A0AAJ6CH05_9BASI</name>
<keyword evidence="3 11" id="KW-0808">Transferase</keyword>
<keyword evidence="12" id="KW-1185">Reference proteome</keyword>
<comment type="catalytic activity">
    <reaction evidence="8">
        <text>L-seryl-[protein] + ATP = O-phospho-L-seryl-[protein] + ADP + H(+)</text>
        <dbReference type="Rhea" id="RHEA:17989"/>
        <dbReference type="Rhea" id="RHEA-COMP:9863"/>
        <dbReference type="Rhea" id="RHEA-COMP:11604"/>
        <dbReference type="ChEBI" id="CHEBI:15378"/>
        <dbReference type="ChEBI" id="CHEBI:29999"/>
        <dbReference type="ChEBI" id="CHEBI:30616"/>
        <dbReference type="ChEBI" id="CHEBI:83421"/>
        <dbReference type="ChEBI" id="CHEBI:456216"/>
        <dbReference type="EC" id="2.7.11.1"/>
    </reaction>
</comment>